<dbReference type="RefSeq" id="WP_111729757.1">
    <property type="nucleotide sequence ID" value="NZ_QHKO01000004.1"/>
</dbReference>
<organism evidence="2 3">
    <name type="scientific">Lujinxingia litoralis</name>
    <dbReference type="NCBI Taxonomy" id="2211119"/>
    <lineage>
        <taxon>Bacteria</taxon>
        <taxon>Deltaproteobacteria</taxon>
        <taxon>Bradymonadales</taxon>
        <taxon>Lujinxingiaceae</taxon>
        <taxon>Lujinxingia</taxon>
    </lineage>
</organism>
<proteinExistence type="predicted"/>
<dbReference type="EMBL" id="QHKO01000004">
    <property type="protein sequence ID" value="RAL22186.1"/>
    <property type="molecule type" value="Genomic_DNA"/>
</dbReference>
<feature type="domain" description="Amidohydrolase 3" evidence="1">
    <location>
        <begin position="52"/>
        <end position="502"/>
    </location>
</feature>
<dbReference type="PANTHER" id="PTHR22642:SF2">
    <property type="entry name" value="PROTEIN LONG AFTER FAR-RED 3"/>
    <property type="match status" value="1"/>
</dbReference>
<sequence length="512" mass="56537">MLILHPRIYLDPTGTFTDALLIEGEHVVARGDEARARAATSAPIVQPQAACLMPALGDAHIHLWGAGLRAHTIDLRGLSARAIVERLRQAPLRPDGWVVGTNWDENNFEDDHPLSLTLLDQLFPNRPVCLHRVDAHALWVNSEALRQAGLNERGHDFSGGLAERDAEGRLTGVLVDHAMNPVLRALPAADAHEDRLLFHRTAHTLLDHGVSFCSMAFTSLERLELVDALIAEGDLPSRVDFWMDATSPLLEHLLARGPRAADARGHRVGTLKFFADGALGSAGAWMLQPYRTGGQGLQTQAPGYLSQRIPELMAAGWQVAVHAIGDAAARSVLDAFERVPAPLRQRLRPRLEHAQLLATEDRSRFAELDVIASIQPIHLRSDVPWAPRRLFDHQLERLFAWRDLFPAFLAAGSDYPIDDPNPWHGIATALTRQGYDARPFRPEHALSRQEALAAYTYGAAYASHREHQLGALRPGYLADIIGLSVDPFEASAPEIWDTELTWSHLPGRPART</sequence>
<dbReference type="CDD" id="cd01300">
    <property type="entry name" value="YtcJ_like"/>
    <property type="match status" value="1"/>
</dbReference>
<dbReference type="SUPFAM" id="SSF51338">
    <property type="entry name" value="Composite domain of metallo-dependent hydrolases"/>
    <property type="match status" value="1"/>
</dbReference>
<dbReference type="Gene3D" id="3.10.310.70">
    <property type="match status" value="1"/>
</dbReference>
<dbReference type="PANTHER" id="PTHR22642">
    <property type="entry name" value="IMIDAZOLONEPROPIONASE"/>
    <property type="match status" value="1"/>
</dbReference>
<dbReference type="InterPro" id="IPR011059">
    <property type="entry name" value="Metal-dep_hydrolase_composite"/>
</dbReference>
<reference evidence="2 3" key="1">
    <citation type="submission" date="2018-05" db="EMBL/GenBank/DDBJ databases">
        <title>Lujinxingia marina gen. nov. sp. nov., a new facultative anaerobic member of the class Deltaproteobacteria, and proposal of Lujinxingaceae fam. nov.</title>
        <authorList>
            <person name="Li C.-M."/>
        </authorList>
    </citation>
    <scope>NUCLEOTIDE SEQUENCE [LARGE SCALE GENOMIC DNA]</scope>
    <source>
        <strain evidence="2 3">B210</strain>
    </source>
</reference>
<dbReference type="InterPro" id="IPR032466">
    <property type="entry name" value="Metal_Hydrolase"/>
</dbReference>
<protein>
    <recommendedName>
        <fullName evidence="1">Amidohydrolase 3 domain-containing protein</fullName>
    </recommendedName>
</protein>
<dbReference type="Gene3D" id="3.20.20.140">
    <property type="entry name" value="Metal-dependent hydrolases"/>
    <property type="match status" value="1"/>
</dbReference>
<accession>A0A328C5A1</accession>
<dbReference type="SUPFAM" id="SSF51556">
    <property type="entry name" value="Metallo-dependent hydrolases"/>
    <property type="match status" value="1"/>
</dbReference>
<evidence type="ECO:0000259" key="1">
    <source>
        <dbReference type="Pfam" id="PF07969"/>
    </source>
</evidence>
<evidence type="ECO:0000313" key="3">
    <source>
        <dbReference type="Proteomes" id="UP000249169"/>
    </source>
</evidence>
<gene>
    <name evidence="2" type="ORF">DL240_10040</name>
</gene>
<name>A0A328C5A1_9DELT</name>
<dbReference type="OrthoDB" id="5485695at2"/>
<dbReference type="AlphaFoldDB" id="A0A328C5A1"/>
<dbReference type="Gene3D" id="2.30.40.10">
    <property type="entry name" value="Urease, subunit C, domain 1"/>
    <property type="match status" value="1"/>
</dbReference>
<dbReference type="Pfam" id="PF07969">
    <property type="entry name" value="Amidohydro_3"/>
    <property type="match status" value="1"/>
</dbReference>
<comment type="caution">
    <text evidence="2">The sequence shown here is derived from an EMBL/GenBank/DDBJ whole genome shotgun (WGS) entry which is preliminary data.</text>
</comment>
<dbReference type="InterPro" id="IPR033932">
    <property type="entry name" value="YtcJ-like"/>
</dbReference>
<dbReference type="InterPro" id="IPR013108">
    <property type="entry name" value="Amidohydro_3"/>
</dbReference>
<dbReference type="Proteomes" id="UP000249169">
    <property type="component" value="Unassembled WGS sequence"/>
</dbReference>
<evidence type="ECO:0000313" key="2">
    <source>
        <dbReference type="EMBL" id="RAL22186.1"/>
    </source>
</evidence>
<keyword evidence="3" id="KW-1185">Reference proteome</keyword>
<dbReference type="GO" id="GO:0016810">
    <property type="term" value="F:hydrolase activity, acting on carbon-nitrogen (but not peptide) bonds"/>
    <property type="evidence" value="ECO:0007669"/>
    <property type="project" value="InterPro"/>
</dbReference>